<gene>
    <name evidence="1" type="ORF">LIER_36970</name>
</gene>
<dbReference type="Proteomes" id="UP001454036">
    <property type="component" value="Unassembled WGS sequence"/>
</dbReference>
<proteinExistence type="predicted"/>
<name>A0AAV3PEY9_LITER</name>
<dbReference type="PANTHER" id="PTHR11439">
    <property type="entry name" value="GAG-POL-RELATED RETROTRANSPOSON"/>
    <property type="match status" value="1"/>
</dbReference>
<organism evidence="1 2">
    <name type="scientific">Lithospermum erythrorhizon</name>
    <name type="common">Purple gromwell</name>
    <name type="synonym">Lithospermum officinale var. erythrorhizon</name>
    <dbReference type="NCBI Taxonomy" id="34254"/>
    <lineage>
        <taxon>Eukaryota</taxon>
        <taxon>Viridiplantae</taxon>
        <taxon>Streptophyta</taxon>
        <taxon>Embryophyta</taxon>
        <taxon>Tracheophyta</taxon>
        <taxon>Spermatophyta</taxon>
        <taxon>Magnoliopsida</taxon>
        <taxon>eudicotyledons</taxon>
        <taxon>Gunneridae</taxon>
        <taxon>Pentapetalae</taxon>
        <taxon>asterids</taxon>
        <taxon>lamiids</taxon>
        <taxon>Boraginales</taxon>
        <taxon>Boraginaceae</taxon>
        <taxon>Boraginoideae</taxon>
        <taxon>Lithospermeae</taxon>
        <taxon>Lithospermum</taxon>
    </lineage>
</organism>
<evidence type="ECO:0008006" key="3">
    <source>
        <dbReference type="Google" id="ProtNLM"/>
    </source>
</evidence>
<dbReference type="EMBL" id="BAABME010017327">
    <property type="protein sequence ID" value="GAA0149668.1"/>
    <property type="molecule type" value="Genomic_DNA"/>
</dbReference>
<comment type="caution">
    <text evidence="1">The sequence shown here is derived from an EMBL/GenBank/DDBJ whole genome shotgun (WGS) entry which is preliminary data.</text>
</comment>
<accession>A0AAV3PEY9</accession>
<reference evidence="1 2" key="1">
    <citation type="submission" date="2024-01" db="EMBL/GenBank/DDBJ databases">
        <title>The complete chloroplast genome sequence of Lithospermum erythrorhizon: insights into the phylogenetic relationship among Boraginaceae species and the maternal lineages of purple gromwells.</title>
        <authorList>
            <person name="Okada T."/>
            <person name="Watanabe K."/>
        </authorList>
    </citation>
    <scope>NUCLEOTIDE SEQUENCE [LARGE SCALE GENOMIC DNA]</scope>
</reference>
<dbReference type="PANTHER" id="PTHR11439:SF470">
    <property type="entry name" value="CYSTEINE-RICH RLK (RECEPTOR-LIKE PROTEIN KINASE) 8"/>
    <property type="match status" value="1"/>
</dbReference>
<dbReference type="CDD" id="cd09272">
    <property type="entry name" value="RNase_HI_RT_Ty1"/>
    <property type="match status" value="1"/>
</dbReference>
<evidence type="ECO:0000313" key="1">
    <source>
        <dbReference type="EMBL" id="GAA0149668.1"/>
    </source>
</evidence>
<dbReference type="AlphaFoldDB" id="A0AAV3PEY9"/>
<evidence type="ECO:0000313" key="2">
    <source>
        <dbReference type="Proteomes" id="UP001454036"/>
    </source>
</evidence>
<sequence>MKDLGPLKDFLGIEVACSPKGIFLSQRKYTLNIISEIGLLGVEPVAFPLEQNHHLASSESLLSGDVERYRRLVGHLLYLSFTCQDLSFVTVARLSAEAEYRTITAVTCELSWLKGLLQSLGIRYMRPMQLRCDSVIAASHVSTFDQVADLFTKALDKCQFDFLLRKLGIYDPHAST</sequence>
<protein>
    <recommendedName>
        <fullName evidence="3">Reverse transcriptase Ty1/copia-type domain-containing protein</fullName>
    </recommendedName>
</protein>
<keyword evidence="2" id="KW-1185">Reference proteome</keyword>